<dbReference type="InterPro" id="IPR011043">
    <property type="entry name" value="Gal_Oxase/kelch_b-propeller"/>
</dbReference>
<gene>
    <name evidence="2" type="ORF">CAUJ_LOCUS6520</name>
</gene>
<sequence length="474" mass="52752">MQVRNEDITMAWGQTPHQLDSQYGRWRMAVFQDVQESVDMNRLYFLYDPELDERSGTSGSRKGGKCLVTFDTNIRCFTSEIPLYVPGELKFLFSLKCPSPQGGSALLLVTAEMMNQDLKLHVFRLDMSSDGMTISNLRPLLNEPLIIGGEFICCMRDDAPEIVVMANPGLKLWRIDGMAENPRPYVAYNDIYGAQLEHFYDGFLSNGNIVFLSASPDGHFDPSRVHLLNLNNPKNMTTQNTSADNARGMPTPRKQAGFDSAGNAILMAGGEIDRGYGNVERLTDYWVLDTHTFRWTQVMSQMPCPLIEPRLTVANSGNIYVWGDFDQPLPGMSHGTHLRIIRVTGFDQANKPPSYTPTAAPPPPAYPSLSDNSSPNPQNYQGYPQSQQQPLPPYPSYNPNQSNPGYGNQSAPQPYGGQYPGQNQYQGQGQQYPGQDQYGGQSNTMYPSGGSTDQYPGQHAVYPPQKNKKDCSIQ</sequence>
<organism evidence="2 3">
    <name type="scientific">Caenorhabditis auriculariae</name>
    <dbReference type="NCBI Taxonomy" id="2777116"/>
    <lineage>
        <taxon>Eukaryota</taxon>
        <taxon>Metazoa</taxon>
        <taxon>Ecdysozoa</taxon>
        <taxon>Nematoda</taxon>
        <taxon>Chromadorea</taxon>
        <taxon>Rhabditida</taxon>
        <taxon>Rhabditina</taxon>
        <taxon>Rhabditomorpha</taxon>
        <taxon>Rhabditoidea</taxon>
        <taxon>Rhabditidae</taxon>
        <taxon>Peloderinae</taxon>
        <taxon>Caenorhabditis</taxon>
    </lineage>
</organism>
<comment type="caution">
    <text evidence="2">The sequence shown here is derived from an EMBL/GenBank/DDBJ whole genome shotgun (WGS) entry which is preliminary data.</text>
</comment>
<dbReference type="EMBL" id="CAJGYM010000016">
    <property type="protein sequence ID" value="CAD6190601.1"/>
    <property type="molecule type" value="Genomic_DNA"/>
</dbReference>
<feature type="compositionally biased region" description="Polar residues" evidence="1">
    <location>
        <begin position="442"/>
        <end position="455"/>
    </location>
</feature>
<name>A0A8S1H5F2_9PELO</name>
<proteinExistence type="predicted"/>
<feature type="compositionally biased region" description="Low complexity" evidence="1">
    <location>
        <begin position="374"/>
        <end position="389"/>
    </location>
</feature>
<dbReference type="InterPro" id="IPR015915">
    <property type="entry name" value="Kelch-typ_b-propeller"/>
</dbReference>
<protein>
    <submittedName>
        <fullName evidence="2">Uncharacterized protein</fullName>
    </submittedName>
</protein>
<dbReference type="OrthoDB" id="7676067at2759"/>
<keyword evidence="3" id="KW-1185">Reference proteome</keyword>
<dbReference type="AlphaFoldDB" id="A0A8S1H5F2"/>
<evidence type="ECO:0000313" key="2">
    <source>
        <dbReference type="EMBL" id="CAD6190601.1"/>
    </source>
</evidence>
<reference evidence="2" key="1">
    <citation type="submission" date="2020-10" db="EMBL/GenBank/DDBJ databases">
        <authorList>
            <person name="Kikuchi T."/>
        </authorList>
    </citation>
    <scope>NUCLEOTIDE SEQUENCE</scope>
    <source>
        <strain evidence="2">NKZ352</strain>
    </source>
</reference>
<evidence type="ECO:0000256" key="1">
    <source>
        <dbReference type="SAM" id="MobiDB-lite"/>
    </source>
</evidence>
<feature type="compositionally biased region" description="Low complexity" evidence="1">
    <location>
        <begin position="397"/>
        <end position="441"/>
    </location>
</feature>
<evidence type="ECO:0000313" key="3">
    <source>
        <dbReference type="Proteomes" id="UP000835052"/>
    </source>
</evidence>
<dbReference type="SUPFAM" id="SSF50965">
    <property type="entry name" value="Galactose oxidase, central domain"/>
    <property type="match status" value="1"/>
</dbReference>
<feature type="region of interest" description="Disordered" evidence="1">
    <location>
        <begin position="349"/>
        <end position="474"/>
    </location>
</feature>
<dbReference type="Gene3D" id="2.120.10.80">
    <property type="entry name" value="Kelch-type beta propeller"/>
    <property type="match status" value="1"/>
</dbReference>
<accession>A0A8S1H5F2</accession>
<dbReference type="Proteomes" id="UP000835052">
    <property type="component" value="Unassembled WGS sequence"/>
</dbReference>